<feature type="domain" description="Cation efflux protein transmembrane" evidence="10">
    <location>
        <begin position="359"/>
        <end position="703"/>
    </location>
</feature>
<evidence type="ECO:0000256" key="9">
    <source>
        <dbReference type="SAM" id="Phobius"/>
    </source>
</evidence>
<dbReference type="GO" id="GO:0016020">
    <property type="term" value="C:membrane"/>
    <property type="evidence" value="ECO:0007669"/>
    <property type="project" value="UniProtKB-SubCell"/>
</dbReference>
<feature type="compositionally biased region" description="Low complexity" evidence="8">
    <location>
        <begin position="1"/>
        <end position="12"/>
    </location>
</feature>
<feature type="transmembrane region" description="Helical" evidence="9">
    <location>
        <begin position="678"/>
        <end position="696"/>
    </location>
</feature>
<feature type="transmembrane region" description="Helical" evidence="9">
    <location>
        <begin position="471"/>
        <end position="489"/>
    </location>
</feature>
<evidence type="ECO:0000256" key="2">
    <source>
        <dbReference type="ARBA" id="ARBA00008873"/>
    </source>
</evidence>
<gene>
    <name evidence="11" type="ORF">M231_02339</name>
</gene>
<dbReference type="VEuPathDB" id="FungiDB:TREMEDRAFT_74701"/>
<keyword evidence="4 9" id="KW-0812">Transmembrane</keyword>
<feature type="transmembrane region" description="Helical" evidence="9">
    <location>
        <begin position="163"/>
        <end position="181"/>
    </location>
</feature>
<evidence type="ECO:0000259" key="10">
    <source>
        <dbReference type="Pfam" id="PF01545"/>
    </source>
</evidence>
<protein>
    <recommendedName>
        <fullName evidence="10">Cation efflux protein transmembrane domain-containing protein</fullName>
    </recommendedName>
</protein>
<dbReference type="InterPro" id="IPR002524">
    <property type="entry name" value="Cation_efflux"/>
</dbReference>
<evidence type="ECO:0000256" key="1">
    <source>
        <dbReference type="ARBA" id="ARBA00004141"/>
    </source>
</evidence>
<evidence type="ECO:0000256" key="3">
    <source>
        <dbReference type="ARBA" id="ARBA00022448"/>
    </source>
</evidence>
<comment type="subcellular location">
    <subcellularLocation>
        <location evidence="1">Membrane</location>
        <topology evidence="1">Multi-pass membrane protein</topology>
    </subcellularLocation>
</comment>
<comment type="similarity">
    <text evidence="2">Belongs to the cation diffusion facilitator (CDF) transporter (TC 2.A.4) family. SLC30A subfamily.</text>
</comment>
<dbReference type="Pfam" id="PF01545">
    <property type="entry name" value="Cation_efflux"/>
    <property type="match status" value="1"/>
</dbReference>
<dbReference type="GO" id="GO:1904257">
    <property type="term" value="P:zinc ion import into Golgi lumen"/>
    <property type="evidence" value="ECO:0007669"/>
    <property type="project" value="TreeGrafter"/>
</dbReference>
<name>A0A4Q1BQY4_TREME</name>
<feature type="transmembrane region" description="Helical" evidence="9">
    <location>
        <begin position="642"/>
        <end position="666"/>
    </location>
</feature>
<evidence type="ECO:0000313" key="11">
    <source>
        <dbReference type="EMBL" id="RXK40356.1"/>
    </source>
</evidence>
<organism evidence="11 12">
    <name type="scientific">Tremella mesenterica</name>
    <name type="common">Jelly fungus</name>
    <dbReference type="NCBI Taxonomy" id="5217"/>
    <lineage>
        <taxon>Eukaryota</taxon>
        <taxon>Fungi</taxon>
        <taxon>Dikarya</taxon>
        <taxon>Basidiomycota</taxon>
        <taxon>Agaricomycotina</taxon>
        <taxon>Tremellomycetes</taxon>
        <taxon>Tremellales</taxon>
        <taxon>Tremellaceae</taxon>
        <taxon>Tremella</taxon>
    </lineage>
</organism>
<comment type="caution">
    <text evidence="11">The sequence shown here is derived from an EMBL/GenBank/DDBJ whole genome shotgun (WGS) entry which is preliminary data.</text>
</comment>
<dbReference type="FunCoup" id="A0A4Q1BQY4">
    <property type="interactions" value="146"/>
</dbReference>
<dbReference type="InterPro" id="IPR045316">
    <property type="entry name" value="Msc2-like"/>
</dbReference>
<feature type="region of interest" description="Disordered" evidence="8">
    <location>
        <begin position="543"/>
        <end position="636"/>
    </location>
</feature>
<evidence type="ECO:0000313" key="12">
    <source>
        <dbReference type="Proteomes" id="UP000289152"/>
    </source>
</evidence>
<feature type="transmembrane region" description="Helical" evidence="9">
    <location>
        <begin position="296"/>
        <end position="313"/>
    </location>
</feature>
<dbReference type="PANTHER" id="PTHR45755">
    <property type="match status" value="1"/>
</dbReference>
<keyword evidence="12" id="KW-1185">Reference proteome</keyword>
<dbReference type="Gene3D" id="1.20.1510.10">
    <property type="entry name" value="Cation efflux protein transmembrane domain"/>
    <property type="match status" value="2"/>
</dbReference>
<feature type="transmembrane region" description="Helical" evidence="9">
    <location>
        <begin position="399"/>
        <end position="420"/>
    </location>
</feature>
<evidence type="ECO:0000256" key="8">
    <source>
        <dbReference type="SAM" id="MobiDB-lite"/>
    </source>
</evidence>
<feature type="region of interest" description="Disordered" evidence="8">
    <location>
        <begin position="1"/>
        <end position="24"/>
    </location>
</feature>
<dbReference type="AlphaFoldDB" id="A0A4Q1BQY4"/>
<proteinExistence type="inferred from homology"/>
<dbReference type="EMBL" id="SDIL01000019">
    <property type="protein sequence ID" value="RXK40356.1"/>
    <property type="molecule type" value="Genomic_DNA"/>
</dbReference>
<dbReference type="GO" id="GO:0005385">
    <property type="term" value="F:zinc ion transmembrane transporter activity"/>
    <property type="evidence" value="ECO:0007669"/>
    <property type="project" value="InterPro"/>
</dbReference>
<dbReference type="SUPFAM" id="SSF161111">
    <property type="entry name" value="Cation efflux protein transmembrane domain-like"/>
    <property type="match status" value="1"/>
</dbReference>
<evidence type="ECO:0000256" key="6">
    <source>
        <dbReference type="ARBA" id="ARBA00023065"/>
    </source>
</evidence>
<feature type="compositionally biased region" description="Polar residues" evidence="8">
    <location>
        <begin position="564"/>
        <end position="573"/>
    </location>
</feature>
<evidence type="ECO:0000256" key="7">
    <source>
        <dbReference type="ARBA" id="ARBA00023136"/>
    </source>
</evidence>
<sequence>MQGFTTSSSTQRSHPHPHSHSSPHLTPTFHLLLSSFALTASKSWVSDTGQGGTGWLVLTYWGWKIGRTIRLTRSRRIKGKAREVDSRSFNPSQIRLALAQGFESVLFFSTLTSVGPLRTLIVTVGATAIRPIPIWKSSEWARIPLFLATTVIILQPVFKEDYITTLTVLSLLITSLTSRWISSKTLLGRDINRSRDDPEGQLSSLLAGSTVILLTFLLSVLKIFPQPWPSLDPNSHQFLPYAAALLAARQPLPIRTTGATSTDFESSHSRDTIILLLVTAALQFFAFPPNPSSSDILLLLPLTLITLVSLLSTKRDESRKWSSTQEITTNTSFSLFSIIPPTWRPHLRTILNTSSSSKIFYFLLLNLAYMAVQMAYGVLTNSLGLISDGKFLSSLSYHYPIHMLFDCLGLAVGLWASVAATWKPDGLYTFGYSRVETLSGFANGCFLILVSLSIIFEGIQRIFNPPTMDTRKLLLVSSIGLAINLWGMWATGGHHHHGHGHGHEHSHDHTHGIVHIDVNEKKEDHRNGHQPRIPMLNVENHSTHAGHHVGHDHNVHSHEKHNYVHQSNPSTHPTYDPQEPIMAHNHANCKHDNHTYEPNGHTRYHDHDNHEDDHGHDHGHDHDKDHSHEHHDHSHSHNMRGVFLHVLATLKTNVTGSVGVIISTLLIKFTGWTGWDPLASLFIAALIMASVIPLVVDSAKVLCLDVGVEKESEIRAALSELSSIEGLQTYSSPRFWPRCEGSLVGSIHIRLSPSPSSVDHTSSTHIVRPTIYADIDRVVNRVERLLKSKIKGLDELVVQVEGSDERGFCTCMTG</sequence>
<dbReference type="InParanoid" id="A0A4Q1BQY4"/>
<dbReference type="InterPro" id="IPR027469">
    <property type="entry name" value="Cation_efflux_TMD_sf"/>
</dbReference>
<dbReference type="GO" id="GO:0031410">
    <property type="term" value="C:cytoplasmic vesicle"/>
    <property type="evidence" value="ECO:0007669"/>
    <property type="project" value="TreeGrafter"/>
</dbReference>
<evidence type="ECO:0000256" key="5">
    <source>
        <dbReference type="ARBA" id="ARBA00022989"/>
    </source>
</evidence>
<dbReference type="NCBIfam" id="TIGR01297">
    <property type="entry name" value="CDF"/>
    <property type="match status" value="1"/>
</dbReference>
<keyword evidence="3" id="KW-0813">Transport</keyword>
<keyword evidence="7 9" id="KW-0472">Membrane</keyword>
<keyword evidence="6" id="KW-0406">Ion transport</keyword>
<feature type="transmembrane region" description="Helical" evidence="9">
    <location>
        <begin position="202"/>
        <end position="224"/>
    </location>
</feature>
<dbReference type="PANTHER" id="PTHR45755:SF4">
    <property type="entry name" value="ZINC TRANSPORTER 7"/>
    <property type="match status" value="1"/>
</dbReference>
<evidence type="ECO:0000256" key="4">
    <source>
        <dbReference type="ARBA" id="ARBA00022692"/>
    </source>
</evidence>
<dbReference type="Proteomes" id="UP000289152">
    <property type="component" value="Unassembled WGS sequence"/>
</dbReference>
<keyword evidence="5 9" id="KW-1133">Transmembrane helix</keyword>
<feature type="compositionally biased region" description="Basic and acidic residues" evidence="8">
    <location>
        <begin position="549"/>
        <end position="562"/>
    </location>
</feature>
<dbReference type="InterPro" id="IPR058533">
    <property type="entry name" value="Cation_efflux_TM"/>
</dbReference>
<dbReference type="GO" id="GO:0005794">
    <property type="term" value="C:Golgi apparatus"/>
    <property type="evidence" value="ECO:0007669"/>
    <property type="project" value="TreeGrafter"/>
</dbReference>
<dbReference type="OrthoDB" id="78669at2759"/>
<feature type="transmembrane region" description="Helical" evidence="9">
    <location>
        <begin position="359"/>
        <end position="379"/>
    </location>
</feature>
<accession>A0A4Q1BQY4</accession>
<feature type="transmembrane region" description="Helical" evidence="9">
    <location>
        <begin position="441"/>
        <end position="459"/>
    </location>
</feature>
<dbReference type="GO" id="GO:0006882">
    <property type="term" value="P:intracellular zinc ion homeostasis"/>
    <property type="evidence" value="ECO:0007669"/>
    <property type="project" value="InterPro"/>
</dbReference>
<feature type="compositionally biased region" description="Basic and acidic residues" evidence="8">
    <location>
        <begin position="603"/>
        <end position="632"/>
    </location>
</feature>
<dbReference type="STRING" id="5217.A0A4Q1BQY4"/>
<reference evidence="11 12" key="1">
    <citation type="submission" date="2016-06" db="EMBL/GenBank/DDBJ databases">
        <title>Evolution of pathogenesis and genome organization in the Tremellales.</title>
        <authorList>
            <person name="Cuomo C."/>
            <person name="Litvintseva A."/>
            <person name="Heitman J."/>
            <person name="Chen Y."/>
            <person name="Sun S."/>
            <person name="Springer D."/>
            <person name="Dromer F."/>
            <person name="Young S."/>
            <person name="Zeng Q."/>
            <person name="Chapman S."/>
            <person name="Gujja S."/>
            <person name="Saif S."/>
            <person name="Birren B."/>
        </authorList>
    </citation>
    <scope>NUCLEOTIDE SEQUENCE [LARGE SCALE GENOMIC DNA]</scope>
    <source>
        <strain evidence="11 12">ATCC 28783</strain>
    </source>
</reference>